<comment type="function">
    <text evidence="6">Specifically methylates the N4 position of cytidine in position 1402 (C1402) of 16S rRNA.</text>
</comment>
<keyword evidence="5 6" id="KW-0949">S-adenosyl-L-methionine</keyword>
<evidence type="ECO:0000313" key="8">
    <source>
        <dbReference type="Proteomes" id="UP000183994"/>
    </source>
</evidence>
<dbReference type="OrthoDB" id="9806637at2"/>
<comment type="similarity">
    <text evidence="1 6">Belongs to the methyltransferase superfamily. RsmH family.</text>
</comment>
<dbReference type="Gene3D" id="3.40.50.150">
    <property type="entry name" value="Vaccinia Virus protein VP39"/>
    <property type="match status" value="1"/>
</dbReference>
<feature type="binding site" evidence="6">
    <location>
        <position position="80"/>
    </location>
    <ligand>
        <name>S-adenosyl-L-methionine</name>
        <dbReference type="ChEBI" id="CHEBI:59789"/>
    </ligand>
</feature>
<accession>A0A1M6E0H6</accession>
<dbReference type="AlphaFoldDB" id="A0A1M6E0H6"/>
<dbReference type="PANTHER" id="PTHR11265:SF0">
    <property type="entry name" value="12S RRNA N4-METHYLCYTIDINE METHYLTRANSFERASE"/>
    <property type="match status" value="1"/>
</dbReference>
<keyword evidence="4 6" id="KW-0808">Transferase</keyword>
<comment type="catalytic activity">
    <reaction evidence="6">
        <text>cytidine(1402) in 16S rRNA + S-adenosyl-L-methionine = N(4)-methylcytidine(1402) in 16S rRNA + S-adenosyl-L-homocysteine + H(+)</text>
        <dbReference type="Rhea" id="RHEA:42928"/>
        <dbReference type="Rhea" id="RHEA-COMP:10286"/>
        <dbReference type="Rhea" id="RHEA-COMP:10287"/>
        <dbReference type="ChEBI" id="CHEBI:15378"/>
        <dbReference type="ChEBI" id="CHEBI:57856"/>
        <dbReference type="ChEBI" id="CHEBI:59789"/>
        <dbReference type="ChEBI" id="CHEBI:74506"/>
        <dbReference type="ChEBI" id="CHEBI:82748"/>
        <dbReference type="EC" id="2.1.1.199"/>
    </reaction>
</comment>
<dbReference type="STRING" id="1121393.SAMN02745216_00514"/>
<name>A0A1M6E0H6_9BACT</name>
<proteinExistence type="inferred from homology"/>
<keyword evidence="6" id="KW-0963">Cytoplasm</keyword>
<dbReference type="PIRSF" id="PIRSF004486">
    <property type="entry name" value="MraW"/>
    <property type="match status" value="1"/>
</dbReference>
<reference evidence="8" key="1">
    <citation type="submission" date="2016-11" db="EMBL/GenBank/DDBJ databases">
        <authorList>
            <person name="Varghese N."/>
            <person name="Submissions S."/>
        </authorList>
    </citation>
    <scope>NUCLEOTIDE SEQUENCE [LARGE SCALE GENOMIC DNA]</scope>
    <source>
        <strain evidence="8">DSM 16219</strain>
    </source>
</reference>
<comment type="subcellular location">
    <subcellularLocation>
        <location evidence="6">Cytoplasm</location>
    </subcellularLocation>
</comment>
<feature type="binding site" evidence="6">
    <location>
        <begin position="33"/>
        <end position="35"/>
    </location>
    <ligand>
        <name>S-adenosyl-L-methionine</name>
        <dbReference type="ChEBI" id="CHEBI:59789"/>
    </ligand>
</feature>
<dbReference type="NCBIfam" id="TIGR00006">
    <property type="entry name" value="16S rRNA (cytosine(1402)-N(4))-methyltransferase RsmH"/>
    <property type="match status" value="1"/>
</dbReference>
<dbReference type="InterPro" id="IPR002903">
    <property type="entry name" value="RsmH"/>
</dbReference>
<dbReference type="SUPFAM" id="SSF81799">
    <property type="entry name" value="Putative methyltransferase TM0872, insert domain"/>
    <property type="match status" value="1"/>
</dbReference>
<dbReference type="Gene3D" id="1.10.150.170">
    <property type="entry name" value="Putative methyltransferase TM0872, insert domain"/>
    <property type="match status" value="1"/>
</dbReference>
<dbReference type="FunFam" id="1.10.150.170:FF:000003">
    <property type="entry name" value="Ribosomal RNA small subunit methyltransferase H"/>
    <property type="match status" value="1"/>
</dbReference>
<gene>
    <name evidence="6" type="primary">rsmH</name>
    <name evidence="7" type="ORF">SAMN02745216_00514</name>
</gene>
<keyword evidence="3 6" id="KW-0489">Methyltransferase</keyword>
<comment type="caution">
    <text evidence="6">Lacks conserved residue(s) required for the propagation of feature annotation.</text>
</comment>
<dbReference type="EMBL" id="FQZU01000002">
    <property type="protein sequence ID" value="SHI78870.1"/>
    <property type="molecule type" value="Genomic_DNA"/>
</dbReference>
<dbReference type="HAMAP" id="MF_01007">
    <property type="entry name" value="16SrRNA_methyltr_H"/>
    <property type="match status" value="1"/>
</dbReference>
<keyword evidence="8" id="KW-1185">Reference proteome</keyword>
<dbReference type="SUPFAM" id="SSF53335">
    <property type="entry name" value="S-adenosyl-L-methionine-dependent methyltransferases"/>
    <property type="match status" value="1"/>
</dbReference>
<evidence type="ECO:0000256" key="4">
    <source>
        <dbReference type="ARBA" id="ARBA00022679"/>
    </source>
</evidence>
<dbReference type="PANTHER" id="PTHR11265">
    <property type="entry name" value="S-ADENOSYL-METHYLTRANSFERASE MRAW"/>
    <property type="match status" value="1"/>
</dbReference>
<evidence type="ECO:0000256" key="2">
    <source>
        <dbReference type="ARBA" id="ARBA00022552"/>
    </source>
</evidence>
<evidence type="ECO:0000256" key="6">
    <source>
        <dbReference type="HAMAP-Rule" id="MF_01007"/>
    </source>
</evidence>
<protein>
    <recommendedName>
        <fullName evidence="6">Ribosomal RNA small subunit methyltransferase H</fullName>
        <ecNumber evidence="6">2.1.1.199</ecNumber>
    </recommendedName>
    <alternativeName>
        <fullName evidence="6">16S rRNA m(4)C1402 methyltransferase</fullName>
    </alternativeName>
    <alternativeName>
        <fullName evidence="6">rRNA (cytosine-N(4)-)-methyltransferase RsmH</fullName>
    </alternativeName>
</protein>
<feature type="binding site" evidence="6">
    <location>
        <position position="53"/>
    </location>
    <ligand>
        <name>S-adenosyl-L-methionine</name>
        <dbReference type="ChEBI" id="CHEBI:59789"/>
    </ligand>
</feature>
<dbReference type="GO" id="GO:0071424">
    <property type="term" value="F:rRNA (cytosine-N4-)-methyltransferase activity"/>
    <property type="evidence" value="ECO:0007669"/>
    <property type="project" value="UniProtKB-UniRule"/>
</dbReference>
<dbReference type="GO" id="GO:0070475">
    <property type="term" value="P:rRNA base methylation"/>
    <property type="evidence" value="ECO:0007669"/>
    <property type="project" value="UniProtKB-UniRule"/>
</dbReference>
<evidence type="ECO:0000313" key="7">
    <source>
        <dbReference type="EMBL" id="SHI78870.1"/>
    </source>
</evidence>
<dbReference type="InterPro" id="IPR023397">
    <property type="entry name" value="SAM-dep_MeTrfase_MraW_recog"/>
</dbReference>
<dbReference type="RefSeq" id="WP_073472578.1">
    <property type="nucleotide sequence ID" value="NZ_FQZU01000002.1"/>
</dbReference>
<dbReference type="InterPro" id="IPR029063">
    <property type="entry name" value="SAM-dependent_MTases_sf"/>
</dbReference>
<evidence type="ECO:0000256" key="3">
    <source>
        <dbReference type="ARBA" id="ARBA00022603"/>
    </source>
</evidence>
<organism evidence="7 8">
    <name type="scientific">Desulfatibacillum alkenivorans DSM 16219</name>
    <dbReference type="NCBI Taxonomy" id="1121393"/>
    <lineage>
        <taxon>Bacteria</taxon>
        <taxon>Pseudomonadati</taxon>
        <taxon>Thermodesulfobacteriota</taxon>
        <taxon>Desulfobacteria</taxon>
        <taxon>Desulfobacterales</taxon>
        <taxon>Desulfatibacillaceae</taxon>
        <taxon>Desulfatibacillum</taxon>
    </lineage>
</organism>
<dbReference type="Pfam" id="PF01795">
    <property type="entry name" value="Methyltransf_5"/>
    <property type="match status" value="1"/>
</dbReference>
<dbReference type="GO" id="GO:0005737">
    <property type="term" value="C:cytoplasm"/>
    <property type="evidence" value="ECO:0007669"/>
    <property type="project" value="UniProtKB-SubCell"/>
</dbReference>
<evidence type="ECO:0000256" key="1">
    <source>
        <dbReference type="ARBA" id="ARBA00010396"/>
    </source>
</evidence>
<sequence>MAFHHVSVMKQEVLSLLSPAPGHVVVDGTFGGGGHARAILERILPDGLLIGTDLDEDAVTNAQACFADVQDNFRIFHDNFSNIRAVLDQCGLAGANGIVLDLGVSLHLLEKSGRGFSFQREEPLDMRMDGSGGGPKAMDVVNAYSQDELARIFLEYGEERQAKRIARRIVQRREDEPITTSGRLADIVASAVKGKPGRIHPATRVFQALRIHINNELAHLEKFLETCLDCLLPGGRLCIISFHSLEDRIVKRRFAALAQGCTCPPDFPVCICGNQPKVKLLTKKVVKPSQAEVEKNPMSRSAKIRAMEKLAVEGAGGEDGRAKQ</sequence>
<keyword evidence="2 6" id="KW-0698">rRNA processing</keyword>
<feature type="binding site" evidence="6">
    <location>
        <position position="101"/>
    </location>
    <ligand>
        <name>S-adenosyl-L-methionine</name>
        <dbReference type="ChEBI" id="CHEBI:59789"/>
    </ligand>
</feature>
<evidence type="ECO:0000256" key="5">
    <source>
        <dbReference type="ARBA" id="ARBA00022691"/>
    </source>
</evidence>
<dbReference type="Proteomes" id="UP000183994">
    <property type="component" value="Unassembled WGS sequence"/>
</dbReference>
<dbReference type="EC" id="2.1.1.199" evidence="6"/>